<protein>
    <recommendedName>
        <fullName evidence="5">TIGR04222 domain-containing membrane protein</fullName>
    </recommendedName>
</protein>
<feature type="compositionally biased region" description="Gly residues" evidence="1">
    <location>
        <begin position="234"/>
        <end position="265"/>
    </location>
</feature>
<keyword evidence="2" id="KW-0472">Membrane</keyword>
<dbReference type="EMBL" id="BAAAVI010000011">
    <property type="protein sequence ID" value="GAA2861371.1"/>
    <property type="molecule type" value="Genomic_DNA"/>
</dbReference>
<dbReference type="Proteomes" id="UP001500831">
    <property type="component" value="Unassembled WGS sequence"/>
</dbReference>
<evidence type="ECO:0000256" key="2">
    <source>
        <dbReference type="SAM" id="Phobius"/>
    </source>
</evidence>
<accession>A0ABP6ICT3</accession>
<keyword evidence="2" id="KW-0812">Transmembrane</keyword>
<sequence>MDTVQIIVVTVALLVVTGLFALRLARHSTRSYEGPDLTPYDLAMLAGGRSRVLDTALAELVEGKAVRARRSGELTRVGTGPARSPHPVAAGILALLEARPDGVPVWEVRREAAEGPATAELVTRLRELGLIDPPGSGRADPTHPNRIGQTALAHYRLRHREDRSLPPRSRDRVATDALNLFGIALYGLHQMKDDDLCAVLSMGGPPPPPESRRLHRPRKAQGRRAGSSAASGSSTGGCGGSWGDGGSGGGSGGCGGGGGGCGGGG</sequence>
<name>A0ABP6ICT3_9ACTN</name>
<evidence type="ECO:0000256" key="1">
    <source>
        <dbReference type="SAM" id="MobiDB-lite"/>
    </source>
</evidence>
<feature type="compositionally biased region" description="Basic residues" evidence="1">
    <location>
        <begin position="213"/>
        <end position="222"/>
    </location>
</feature>
<keyword evidence="4" id="KW-1185">Reference proteome</keyword>
<keyword evidence="2" id="KW-1133">Transmembrane helix</keyword>
<evidence type="ECO:0000313" key="3">
    <source>
        <dbReference type="EMBL" id="GAA2861371.1"/>
    </source>
</evidence>
<reference evidence="4" key="1">
    <citation type="journal article" date="2019" name="Int. J. Syst. Evol. Microbiol.">
        <title>The Global Catalogue of Microorganisms (GCM) 10K type strain sequencing project: providing services to taxonomists for standard genome sequencing and annotation.</title>
        <authorList>
            <consortium name="The Broad Institute Genomics Platform"/>
            <consortium name="The Broad Institute Genome Sequencing Center for Infectious Disease"/>
            <person name="Wu L."/>
            <person name="Ma J."/>
        </authorList>
    </citation>
    <scope>NUCLEOTIDE SEQUENCE [LARGE SCALE GENOMIC DNA]</scope>
    <source>
        <strain evidence="4">JCM 6242</strain>
    </source>
</reference>
<feature type="region of interest" description="Disordered" evidence="1">
    <location>
        <begin position="199"/>
        <end position="265"/>
    </location>
</feature>
<evidence type="ECO:0008006" key="5">
    <source>
        <dbReference type="Google" id="ProtNLM"/>
    </source>
</evidence>
<proteinExistence type="predicted"/>
<evidence type="ECO:0000313" key="4">
    <source>
        <dbReference type="Proteomes" id="UP001500831"/>
    </source>
</evidence>
<dbReference type="RefSeq" id="WP_344969933.1">
    <property type="nucleotide sequence ID" value="NZ_BAAAVI010000011.1"/>
</dbReference>
<gene>
    <name evidence="3" type="ORF">GCM10010517_20020</name>
</gene>
<dbReference type="InterPro" id="IPR026467">
    <property type="entry name" value="Ser/Gly_Cys_C_dom"/>
</dbReference>
<organism evidence="3 4">
    <name type="scientific">Streptosporangium fragile</name>
    <dbReference type="NCBI Taxonomy" id="46186"/>
    <lineage>
        <taxon>Bacteria</taxon>
        <taxon>Bacillati</taxon>
        <taxon>Actinomycetota</taxon>
        <taxon>Actinomycetes</taxon>
        <taxon>Streptosporangiales</taxon>
        <taxon>Streptosporangiaceae</taxon>
        <taxon>Streptosporangium</taxon>
    </lineage>
</organism>
<dbReference type="NCBIfam" id="TIGR04222">
    <property type="entry name" value="near_uncomplex"/>
    <property type="match status" value="1"/>
</dbReference>
<feature type="transmembrane region" description="Helical" evidence="2">
    <location>
        <begin position="6"/>
        <end position="25"/>
    </location>
</feature>
<comment type="caution">
    <text evidence="3">The sequence shown here is derived from an EMBL/GenBank/DDBJ whole genome shotgun (WGS) entry which is preliminary data.</text>
</comment>